<dbReference type="AlphaFoldDB" id="A0A6N4TM34"/>
<evidence type="ECO:0000256" key="2">
    <source>
        <dbReference type="SAM" id="SignalP"/>
    </source>
</evidence>
<dbReference type="Pfam" id="PF22494">
    <property type="entry name" value="choice_anch_I"/>
    <property type="match status" value="1"/>
</dbReference>
<feature type="chain" id="PRO_5026672674" description="Choice-of-anchor I domain-containing protein" evidence="2">
    <location>
        <begin position="28"/>
        <end position="758"/>
    </location>
</feature>
<gene>
    <name evidence="4" type="ORF">Aargi30884_20250</name>
</gene>
<feature type="signal peptide" evidence="2">
    <location>
        <begin position="1"/>
        <end position="27"/>
    </location>
</feature>
<dbReference type="Proteomes" id="UP000464754">
    <property type="component" value="Chromosome"/>
</dbReference>
<name>A0A6N4TM34_9FIRM</name>
<sequence>MNKMKKIILGMLLSGGAASSLVTPLYAENLNVKQNLQSFVEDAQLTLKRESTLKLGEANKDGGVAEIVSYSSKKGYAYVVNGQSGKLDIAKVKNGKLELYKSVDVKTILEAKLENFAYGDMTSVSVDDINGRIAVAIQEEAYNKNGKLVVLDYEGNYITSYEAGVQPDMITFADNGNLILSANEGEPREGYKDDMSNDPKGSVTIVDTKTNTVTHAGFDNFTAEELLQNQVLLGKVKNKTISPSTDLEPEYISVSPAQDKAYITLQEANAIAELDLHTKTITKVKGLGLKDLSKEENAIDLQEDGQYGPKTYDALAAYMPDAISSYEYNGKTYLVIANEGDAREWGDDYCNEVRIKKKDNLKDVYKDIEDARILDSDVTAGIPSDKPVLFGGRSFAILDAENMSIVYDSNNDFEENTARFLPEQFNVSNDKIELENRTMKKGPEPESVTTAQIGKEMYAFIGIERTGGVMVYNVTNPKEAKFVNYMNSRDFSTDLGEDNSPEGLTIIPAKDSDTKKPILLAACEVSGNLVSYSIDGKDVAYNPYQDVIDKIENAKAGETIDVNELKEGHILDASILEAAKGKDVNIHAVYKDIEIMFHGKDILNTKDFALDYDLNTEKENVTFAFQNVLPGKISVKLYTENVFQLTEVNKEVLFTNNGVAGSLKLLENGKVEISFTADEKKPIVISYENTQQDNTNVSEDNTQQDKDNGNVVDDKKEEDKQSVEETPKTGVLFHPAAWSSFMGAAAAAMLYTRKKLKK</sequence>
<feature type="compositionally biased region" description="Polar residues" evidence="1">
    <location>
        <begin position="689"/>
        <end position="701"/>
    </location>
</feature>
<evidence type="ECO:0000259" key="3">
    <source>
        <dbReference type="Pfam" id="PF22494"/>
    </source>
</evidence>
<organism evidence="4 5">
    <name type="scientific">Amedibacterium intestinale</name>
    <dbReference type="NCBI Taxonomy" id="2583452"/>
    <lineage>
        <taxon>Bacteria</taxon>
        <taxon>Bacillati</taxon>
        <taxon>Bacillota</taxon>
        <taxon>Erysipelotrichia</taxon>
        <taxon>Erysipelotrichales</taxon>
        <taxon>Erysipelotrichaceae</taxon>
        <taxon>Amedibacterium</taxon>
    </lineage>
</organism>
<dbReference type="InterPro" id="IPR055188">
    <property type="entry name" value="Choice_anch_I"/>
</dbReference>
<dbReference type="SUPFAM" id="SSF75011">
    <property type="entry name" value="3-carboxy-cis,cis-mucoante lactonizing enzyme"/>
    <property type="match status" value="1"/>
</dbReference>
<evidence type="ECO:0000313" key="5">
    <source>
        <dbReference type="Proteomes" id="UP000464754"/>
    </source>
</evidence>
<accession>A0A6N4TM34</accession>
<protein>
    <recommendedName>
        <fullName evidence="3">Choice-of-anchor I domain-containing protein</fullName>
    </recommendedName>
</protein>
<keyword evidence="5" id="KW-1185">Reference proteome</keyword>
<keyword evidence="2" id="KW-0732">Signal</keyword>
<reference evidence="5" key="1">
    <citation type="submission" date="2019-05" db="EMBL/GenBank/DDBJ databases">
        <title>Complete genome sequencing of Absiella argi strain JCM 30884.</title>
        <authorList>
            <person name="Sakamoto M."/>
            <person name="Murakami T."/>
            <person name="Mori H."/>
        </authorList>
    </citation>
    <scope>NUCLEOTIDE SEQUENCE [LARGE SCALE GENOMIC DNA]</scope>
    <source>
        <strain evidence="5">JCM 30884</strain>
    </source>
</reference>
<dbReference type="KEGG" id="aarg:Aargi30884_20250"/>
<feature type="region of interest" description="Disordered" evidence="1">
    <location>
        <begin position="689"/>
        <end position="729"/>
    </location>
</feature>
<dbReference type="InterPro" id="IPR015943">
    <property type="entry name" value="WD40/YVTN_repeat-like_dom_sf"/>
</dbReference>
<proteinExistence type="predicted"/>
<dbReference type="EMBL" id="AP019695">
    <property type="protein sequence ID" value="BBK23122.1"/>
    <property type="molecule type" value="Genomic_DNA"/>
</dbReference>
<dbReference type="RefSeq" id="WP_118361053.1">
    <property type="nucleotide sequence ID" value="NZ_AP019695.1"/>
</dbReference>
<dbReference type="Gene3D" id="2.130.10.10">
    <property type="entry name" value="YVTN repeat-like/Quinoprotein amine dehydrogenase"/>
    <property type="match status" value="1"/>
</dbReference>
<feature type="compositionally biased region" description="Basic and acidic residues" evidence="1">
    <location>
        <begin position="703"/>
        <end position="727"/>
    </location>
</feature>
<evidence type="ECO:0000313" key="4">
    <source>
        <dbReference type="EMBL" id="BBK23122.1"/>
    </source>
</evidence>
<dbReference type="InterPro" id="IPR052956">
    <property type="entry name" value="Mesenchyme-surface_protein"/>
</dbReference>
<feature type="domain" description="Choice-of-anchor I" evidence="3">
    <location>
        <begin position="62"/>
        <end position="534"/>
    </location>
</feature>
<dbReference type="PANTHER" id="PTHR46928">
    <property type="entry name" value="MESENCHYME-SPECIFIC CELL SURFACE GLYCOPROTEIN"/>
    <property type="match status" value="1"/>
</dbReference>
<dbReference type="NCBIfam" id="NF038117">
    <property type="entry name" value="choice_anch_I"/>
    <property type="match status" value="1"/>
</dbReference>
<dbReference type="PANTHER" id="PTHR46928:SF1">
    <property type="entry name" value="MESENCHYME-SPECIFIC CELL SURFACE GLYCOPROTEIN"/>
    <property type="match status" value="1"/>
</dbReference>
<evidence type="ECO:0000256" key="1">
    <source>
        <dbReference type="SAM" id="MobiDB-lite"/>
    </source>
</evidence>